<reference evidence="2 3" key="2">
    <citation type="journal article" date="2015" name="Stand. Genomic Sci.">
        <title>High quality draft genomic sequence of Arenimonas donghaensis DSM 18148(T).</title>
        <authorList>
            <person name="Chen F."/>
            <person name="Wang H."/>
            <person name="Cao Y."/>
            <person name="Li X."/>
            <person name="Wang G."/>
        </authorList>
    </citation>
    <scope>NUCLEOTIDE SEQUENCE [LARGE SCALE GENOMIC DNA]</scope>
    <source>
        <strain evidence="2 3">HO3-R19</strain>
    </source>
</reference>
<proteinExistence type="predicted"/>
<name>A0A087MLZ0_9GAMM</name>
<keyword evidence="3" id="KW-1185">Reference proteome</keyword>
<reference evidence="3" key="1">
    <citation type="submission" date="2013-08" db="EMBL/GenBank/DDBJ databases">
        <title>Genome sequencing of Arenimonas donghaensis.</title>
        <authorList>
            <person name="Chen F."/>
            <person name="Wang G."/>
        </authorList>
    </citation>
    <scope>NUCLEOTIDE SEQUENCE [LARGE SCALE GENOMIC DNA]</scope>
    <source>
        <strain evidence="3">HO3-R19</strain>
    </source>
</reference>
<accession>A0A087MLZ0</accession>
<dbReference type="AlphaFoldDB" id="A0A087MLZ0"/>
<evidence type="ECO:0000256" key="1">
    <source>
        <dbReference type="SAM" id="MobiDB-lite"/>
    </source>
</evidence>
<evidence type="ECO:0000313" key="3">
    <source>
        <dbReference type="Proteomes" id="UP000029085"/>
    </source>
</evidence>
<dbReference type="EMBL" id="AVCJ01000001">
    <property type="protein sequence ID" value="KFL37893.1"/>
    <property type="molecule type" value="Genomic_DNA"/>
</dbReference>
<comment type="caution">
    <text evidence="2">The sequence shown here is derived from an EMBL/GenBank/DDBJ whole genome shotgun (WGS) entry which is preliminary data.</text>
</comment>
<organism evidence="2 3">
    <name type="scientific">Arenimonas donghaensis DSM 18148 = HO3-R19</name>
    <dbReference type="NCBI Taxonomy" id="1121014"/>
    <lineage>
        <taxon>Bacteria</taxon>
        <taxon>Pseudomonadati</taxon>
        <taxon>Pseudomonadota</taxon>
        <taxon>Gammaproteobacteria</taxon>
        <taxon>Lysobacterales</taxon>
        <taxon>Lysobacteraceae</taxon>
        <taxon>Arenimonas</taxon>
    </lineage>
</organism>
<protein>
    <submittedName>
        <fullName evidence="2">Uncharacterized protein</fullName>
    </submittedName>
</protein>
<evidence type="ECO:0000313" key="2">
    <source>
        <dbReference type="EMBL" id="KFL37893.1"/>
    </source>
</evidence>
<feature type="region of interest" description="Disordered" evidence="1">
    <location>
        <begin position="117"/>
        <end position="155"/>
    </location>
</feature>
<gene>
    <name evidence="2" type="ORF">N788_01610</name>
</gene>
<dbReference type="Proteomes" id="UP000029085">
    <property type="component" value="Unassembled WGS sequence"/>
</dbReference>
<sequence length="155" mass="17529">MRLTGSRPMPLLLVHPSVDLTLELYVSPALEEAIALQWERIRQRTVRDTYVRSLEYRLEGLLQDCLDWDLKPPTDAQTSYATLLAARHRVPVPSEAMAYRFHMAMFIEAWSRKPFPNDQRNLRPGATPSASPQPDPGKPVEPSDAKPDPDAQDAP</sequence>